<feature type="coiled-coil region" evidence="1">
    <location>
        <begin position="872"/>
        <end position="906"/>
    </location>
</feature>
<feature type="coiled-coil region" evidence="1">
    <location>
        <begin position="310"/>
        <end position="337"/>
    </location>
</feature>
<comment type="caution">
    <text evidence="3">The sequence shown here is derived from an EMBL/GenBank/DDBJ whole genome shotgun (WGS) entry which is preliminary data.</text>
</comment>
<dbReference type="AlphaFoldDB" id="A0A2C6KDV5"/>
<proteinExistence type="predicted"/>
<evidence type="ECO:0000313" key="3">
    <source>
        <dbReference type="EMBL" id="PHJ14695.1"/>
    </source>
</evidence>
<dbReference type="GeneID" id="94434804"/>
<feature type="region of interest" description="Disordered" evidence="2">
    <location>
        <begin position="148"/>
        <end position="189"/>
    </location>
</feature>
<organism evidence="3 4">
    <name type="scientific">Cystoisospora suis</name>
    <dbReference type="NCBI Taxonomy" id="483139"/>
    <lineage>
        <taxon>Eukaryota</taxon>
        <taxon>Sar</taxon>
        <taxon>Alveolata</taxon>
        <taxon>Apicomplexa</taxon>
        <taxon>Conoidasida</taxon>
        <taxon>Coccidia</taxon>
        <taxon>Eucoccidiorida</taxon>
        <taxon>Eimeriorina</taxon>
        <taxon>Sarcocystidae</taxon>
        <taxon>Cystoisospora</taxon>
    </lineage>
</organism>
<feature type="non-terminal residue" evidence="3">
    <location>
        <position position="1090"/>
    </location>
</feature>
<evidence type="ECO:0000256" key="1">
    <source>
        <dbReference type="SAM" id="Coils"/>
    </source>
</evidence>
<dbReference type="VEuPathDB" id="ToxoDB:CSUI_011495"/>
<dbReference type="RefSeq" id="XP_067916431.1">
    <property type="nucleotide sequence ID" value="XM_068071593.1"/>
</dbReference>
<sequence length="1090" mass="117560">MSGHLNVLASGERVSSAVVPCGACLDIEFPTLTTTATVGSGGLSAGSAHCVLNAVEKAKAAPVSSGYRDGFRDADGRSGIGDAQGQGKKSGRGMAFSPGTEIDDEGSKKSCLDSPEGGRVGTSLRALRTFSAAAAGAAYADLRGTSVDRQFGRQNRHSSLDSVPERSPRSSKSVRPTKQRVCRQPSLSVAGRRSFRPIAPCGHMALDASRGQGSDVAVEHRSQRKTHGFSFPDTGSAAACSPRATGAWSSATGSRLRYHVEGAGICTPQSVCGPPSPHLHEEKLGVSGETKEMEKLASLVAERDLFKAAFGAAKEELDELEAGNRRLREALKENNRRLLRSQLVLQEQARHLRSLEVREETRRHFRVLDRGNPSKQDCTKREEEQSGVQAVRGRVRDSKPLRPERNVKEHGPTQAFRDCPEGVLLPPLQGEKNVWSSSCHGWDKRFINLHASSFVGSRPRSRLANSQRPCRTRIAGLRACERNGESVGFVEVLQREAGRDGEQVCTLLSSFPLVSEGASDILRTRICEGGCAMRNAPQPRCSVGRQDPPRYLLSPSAACSHVPSERCLPGPSNWLLQDAALLPKRDGKPLLLDAHKTEVAVSSGLPWGHKLHHPGEGERAADGNVLDVDLGQQWKVWPGALRPGIKLQEGSRCRSSSDSSLQIKDFVRGASKRRNKSEPSFFCVGARVSGGRSMRVEAWCARKVDGTAASRRFGGAMSREVRAEGRNGSAIAMSHSRKQSNGRAPFLDSECLITPSWSADFGGNTINGSVAGSLDTSRVGGVPPRASPSSCGPAEVKNPVSWCPSSSTSLEKTKPHVPQPAEEGAEDKRVEVYPARPRSIVDSYIWLQKLASEVRKGVYPSLEVLLRGIEEQEQLLRVAQTMEEEREQYIDAVANLHAELRSVRDEACIYLLAHQQQAADLQQEADEVHAVADLWFQAYLRQMRNWQHTGYGSLLHLPPPAGSYVFGGPGPASAPLYGSNVPQVTLQTGTRGVAVGGTEGSGVLYGRADVSLLAGSGTTTSLSPRSSPQPASLLRAAEVTLEMQVLAVGSREEAAPSVSEDNPEDFCWQVVPNDDDVVRRPVFPVERKGK</sequence>
<gene>
    <name evidence="3" type="ORF">CSUI_011495</name>
</gene>
<keyword evidence="1" id="KW-0175">Coiled coil</keyword>
<protein>
    <submittedName>
        <fullName evidence="3">Uncharacterized protein</fullName>
    </submittedName>
</protein>
<feature type="region of interest" description="Disordered" evidence="2">
    <location>
        <begin position="370"/>
        <end position="415"/>
    </location>
</feature>
<dbReference type="EMBL" id="MIGC01012399">
    <property type="protein sequence ID" value="PHJ14695.1"/>
    <property type="molecule type" value="Genomic_DNA"/>
</dbReference>
<feature type="region of interest" description="Disordered" evidence="2">
    <location>
        <begin position="73"/>
        <end position="118"/>
    </location>
</feature>
<dbReference type="OrthoDB" id="330255at2759"/>
<reference evidence="3 4" key="1">
    <citation type="journal article" date="2017" name="Int. J. Parasitol.">
        <title>The genome of the protozoan parasite Cystoisospora suis and a reverse vaccinology approach to identify vaccine candidates.</title>
        <authorList>
            <person name="Palmieri N."/>
            <person name="Shrestha A."/>
            <person name="Ruttkowski B."/>
            <person name="Beck T."/>
            <person name="Vogl C."/>
            <person name="Tomley F."/>
            <person name="Blake D.P."/>
            <person name="Joachim A."/>
        </authorList>
    </citation>
    <scope>NUCLEOTIDE SEQUENCE [LARGE SCALE GENOMIC DNA]</scope>
    <source>
        <strain evidence="3 4">Wien I</strain>
    </source>
</reference>
<dbReference type="Proteomes" id="UP000221165">
    <property type="component" value="Unassembled WGS sequence"/>
</dbReference>
<keyword evidence="4" id="KW-1185">Reference proteome</keyword>
<feature type="region of interest" description="Disordered" evidence="2">
    <location>
        <begin position="777"/>
        <end position="827"/>
    </location>
</feature>
<feature type="compositionally biased region" description="Basic and acidic residues" evidence="2">
    <location>
        <begin position="394"/>
        <end position="411"/>
    </location>
</feature>
<evidence type="ECO:0000313" key="4">
    <source>
        <dbReference type="Proteomes" id="UP000221165"/>
    </source>
</evidence>
<accession>A0A2C6KDV5</accession>
<evidence type="ECO:0000256" key="2">
    <source>
        <dbReference type="SAM" id="MobiDB-lite"/>
    </source>
</evidence>
<name>A0A2C6KDV5_9APIC</name>